<proteinExistence type="predicted"/>
<dbReference type="EMBL" id="AWTN01000089">
    <property type="protein sequence ID" value="KGG92256.1"/>
    <property type="molecule type" value="Genomic_DNA"/>
</dbReference>
<accession>A0A0E3BEJ8</accession>
<organism evidence="1 2">
    <name type="scientific">Comamonas thiooxydans</name>
    <dbReference type="NCBI Taxonomy" id="363952"/>
    <lineage>
        <taxon>Bacteria</taxon>
        <taxon>Pseudomonadati</taxon>
        <taxon>Pseudomonadota</taxon>
        <taxon>Betaproteobacteria</taxon>
        <taxon>Burkholderiales</taxon>
        <taxon>Comamonadaceae</taxon>
        <taxon>Comamonas</taxon>
    </lineage>
</organism>
<protein>
    <submittedName>
        <fullName evidence="1">Uncharacterized protein</fullName>
    </submittedName>
</protein>
<evidence type="ECO:0000313" key="2">
    <source>
        <dbReference type="Proteomes" id="UP000029567"/>
    </source>
</evidence>
<name>A0A0E3BEJ8_9BURK</name>
<reference evidence="1 2" key="1">
    <citation type="submission" date="2013-09" db="EMBL/GenBank/DDBJ databases">
        <title>High correlation between genotypes and phenotypes of environmental bacteria Comamonas testosteroni strains.</title>
        <authorList>
            <person name="Liu L."/>
            <person name="Zhu W."/>
            <person name="Xia X."/>
            <person name="Xu B."/>
            <person name="Luo M."/>
            <person name="Wang G."/>
        </authorList>
    </citation>
    <scope>NUCLEOTIDE SEQUENCE [LARGE SCALE GENOMIC DNA]</scope>
    <source>
        <strain evidence="1 2">JL14</strain>
    </source>
</reference>
<sequence length="47" mass="5476">MWCTELMKRLICLTASSMDRHQTTSRAQKQEPNMCSLSIHGHIELQM</sequence>
<evidence type="ECO:0000313" key="1">
    <source>
        <dbReference type="EMBL" id="KGG92256.1"/>
    </source>
</evidence>
<gene>
    <name evidence="1" type="ORF">P245_12310</name>
</gene>
<comment type="caution">
    <text evidence="1">The sequence shown here is derived from an EMBL/GenBank/DDBJ whole genome shotgun (WGS) entry which is preliminary data.</text>
</comment>
<dbReference type="Proteomes" id="UP000029567">
    <property type="component" value="Unassembled WGS sequence"/>
</dbReference>
<dbReference type="AlphaFoldDB" id="A0A0E3BEJ8"/>